<gene>
    <name evidence="11" type="ORF">C4541_01520</name>
</gene>
<keyword evidence="4" id="KW-0808">Transferase</keyword>
<dbReference type="InterPro" id="IPR019734">
    <property type="entry name" value="TPR_rpt"/>
</dbReference>
<dbReference type="GO" id="GO:0005886">
    <property type="term" value="C:plasma membrane"/>
    <property type="evidence" value="ECO:0007669"/>
    <property type="project" value="UniProtKB-SubCell"/>
</dbReference>
<keyword evidence="6 9" id="KW-1133">Transmembrane helix</keyword>
<feature type="domain" description="Glycosyltransferase RgtA/B/C/D-like" evidence="10">
    <location>
        <begin position="66"/>
        <end position="199"/>
    </location>
</feature>
<evidence type="ECO:0000259" key="10">
    <source>
        <dbReference type="Pfam" id="PF13231"/>
    </source>
</evidence>
<keyword evidence="2" id="KW-1003">Cell membrane</keyword>
<dbReference type="InterPro" id="IPR038731">
    <property type="entry name" value="RgtA/B/C-like"/>
</dbReference>
<evidence type="ECO:0000256" key="7">
    <source>
        <dbReference type="ARBA" id="ARBA00023136"/>
    </source>
</evidence>
<dbReference type="Proteomes" id="UP000266426">
    <property type="component" value="Unassembled WGS sequence"/>
</dbReference>
<feature type="repeat" description="TPR" evidence="8">
    <location>
        <begin position="533"/>
        <end position="566"/>
    </location>
</feature>
<feature type="repeat" description="TPR" evidence="8">
    <location>
        <begin position="499"/>
        <end position="532"/>
    </location>
</feature>
<sequence length="617" mass="70340">MSKRKICILTVVLLMVILRIIYFIQIKDYPGFSIFLFPDDQEYYDRMAREFSAGSYLLSEVNITRGPGYIYFLGLIYKFTANSALVARIIQFGLGVITGLMVIQCGTLMFGGVVGILAGFLYSLYLPIIAYEAALLMMPLIAFLVTAGLWLFFCARRNRNLWLFALSGVCFGWAFLCRPNSLILPFVLAVSLLIRKKHRICGVLFLAGTMSLYSALIVRNIVAGGDPLNITTQGEIVLLSGHWHDSDGIGWYRTPNEPQIIQRAGGSFLRFLSILWSDISSNIPRWATKQAVKTYAFFLGYEFPQFIDVQFLREVVPLLRLRGIPFGVLSPLALIGVALMLAARKSTERLFVVYFVSACASVIIFYIIARFRQPFIPLFCIAGGYCIARTAEWLKLRYVKRIIIIIVVFGFLVMALNSKALTRKYRMSFAYNQLLNRGNLYLAQGDLDKAEIAIKRSLRFDPASKMAAFLLGVIEFQRGKYNEALAHLTDAWMMGYATDQLYKHLAMAYHHTGELKKAVGFYKKSLDVNADQFDVWNNLATAYMQIGTVEEAVEIWQKNVRDYPDKFNAYYNLACYYANNQEYKRAHSLMREAERLKPGDELIHEKLRMLEKALKEQ</sequence>
<feature type="transmembrane region" description="Helical" evidence="9">
    <location>
        <begin position="7"/>
        <end position="26"/>
    </location>
</feature>
<dbReference type="Pfam" id="PF13231">
    <property type="entry name" value="PMT_2"/>
    <property type="match status" value="1"/>
</dbReference>
<keyword evidence="5 9" id="KW-0812">Transmembrane</keyword>
<feature type="transmembrane region" description="Helical" evidence="9">
    <location>
        <begin position="128"/>
        <end position="153"/>
    </location>
</feature>
<feature type="repeat" description="TPR" evidence="8">
    <location>
        <begin position="567"/>
        <end position="600"/>
    </location>
</feature>
<dbReference type="InterPro" id="IPR050297">
    <property type="entry name" value="LipidA_mod_glycosyltrf_83"/>
</dbReference>
<accession>A0A3A4R948</accession>
<evidence type="ECO:0000256" key="5">
    <source>
        <dbReference type="ARBA" id="ARBA00022692"/>
    </source>
</evidence>
<evidence type="ECO:0000256" key="8">
    <source>
        <dbReference type="PROSITE-ProRule" id="PRU00339"/>
    </source>
</evidence>
<proteinExistence type="predicted"/>
<protein>
    <recommendedName>
        <fullName evidence="10">Glycosyltransferase RgtA/B/C/D-like domain-containing protein</fullName>
    </recommendedName>
</protein>
<dbReference type="Pfam" id="PF13432">
    <property type="entry name" value="TPR_16"/>
    <property type="match status" value="2"/>
</dbReference>
<dbReference type="EMBL" id="QZJZ01000010">
    <property type="protein sequence ID" value="RJP61705.1"/>
    <property type="molecule type" value="Genomic_DNA"/>
</dbReference>
<keyword evidence="7 9" id="KW-0472">Membrane</keyword>
<evidence type="ECO:0000256" key="9">
    <source>
        <dbReference type="SAM" id="Phobius"/>
    </source>
</evidence>
<dbReference type="SMART" id="SM00028">
    <property type="entry name" value="TPR"/>
    <property type="match status" value="4"/>
</dbReference>
<name>A0A3A4R948_9BACT</name>
<feature type="transmembrane region" description="Helical" evidence="9">
    <location>
        <begin position="398"/>
        <end position="416"/>
    </location>
</feature>
<keyword evidence="3" id="KW-0328">Glycosyltransferase</keyword>
<feature type="transmembrane region" description="Helical" evidence="9">
    <location>
        <begin position="94"/>
        <end position="122"/>
    </location>
</feature>
<keyword evidence="8" id="KW-0802">TPR repeat</keyword>
<feature type="transmembrane region" description="Helical" evidence="9">
    <location>
        <begin position="350"/>
        <end position="369"/>
    </location>
</feature>
<evidence type="ECO:0000256" key="3">
    <source>
        <dbReference type="ARBA" id="ARBA00022676"/>
    </source>
</evidence>
<dbReference type="Pfam" id="PF13181">
    <property type="entry name" value="TPR_8"/>
    <property type="match status" value="1"/>
</dbReference>
<evidence type="ECO:0000256" key="1">
    <source>
        <dbReference type="ARBA" id="ARBA00004651"/>
    </source>
</evidence>
<evidence type="ECO:0000256" key="6">
    <source>
        <dbReference type="ARBA" id="ARBA00022989"/>
    </source>
</evidence>
<dbReference type="AlphaFoldDB" id="A0A3A4R948"/>
<feature type="transmembrane region" description="Helical" evidence="9">
    <location>
        <begin position="203"/>
        <end position="222"/>
    </location>
</feature>
<dbReference type="PANTHER" id="PTHR33908">
    <property type="entry name" value="MANNOSYLTRANSFERASE YKCB-RELATED"/>
    <property type="match status" value="1"/>
</dbReference>
<evidence type="ECO:0000256" key="2">
    <source>
        <dbReference type="ARBA" id="ARBA00022475"/>
    </source>
</evidence>
<dbReference type="InterPro" id="IPR011990">
    <property type="entry name" value="TPR-like_helical_dom_sf"/>
</dbReference>
<dbReference type="Gene3D" id="1.25.40.10">
    <property type="entry name" value="Tetratricopeptide repeat domain"/>
    <property type="match status" value="2"/>
</dbReference>
<feature type="transmembrane region" description="Helical" evidence="9">
    <location>
        <begin position="182"/>
        <end position="198"/>
    </location>
</feature>
<comment type="subcellular location">
    <subcellularLocation>
        <location evidence="1">Cell membrane</location>
        <topology evidence="1">Multi-pass membrane protein</topology>
    </subcellularLocation>
</comment>
<feature type="repeat" description="TPR" evidence="8">
    <location>
        <begin position="431"/>
        <end position="464"/>
    </location>
</feature>
<dbReference type="PROSITE" id="PS50005">
    <property type="entry name" value="TPR"/>
    <property type="match status" value="4"/>
</dbReference>
<reference evidence="11 12" key="1">
    <citation type="journal article" date="2017" name="ISME J.">
        <title>Energy and carbon metabolisms in a deep terrestrial subsurface fluid microbial community.</title>
        <authorList>
            <person name="Momper L."/>
            <person name="Jungbluth S.P."/>
            <person name="Lee M.D."/>
            <person name="Amend J.P."/>
        </authorList>
    </citation>
    <scope>NUCLEOTIDE SEQUENCE [LARGE SCALE GENOMIC DNA]</scope>
    <source>
        <strain evidence="11">SURF_26</strain>
    </source>
</reference>
<comment type="caution">
    <text evidence="11">The sequence shown here is derived from an EMBL/GenBank/DDBJ whole genome shotgun (WGS) entry which is preliminary data.</text>
</comment>
<dbReference type="PANTHER" id="PTHR33908:SF11">
    <property type="entry name" value="MEMBRANE PROTEIN"/>
    <property type="match status" value="1"/>
</dbReference>
<dbReference type="SUPFAM" id="SSF48452">
    <property type="entry name" value="TPR-like"/>
    <property type="match status" value="1"/>
</dbReference>
<organism evidence="11 12">
    <name type="scientific">Candidatus Auribacter fodinae</name>
    <dbReference type="NCBI Taxonomy" id="2093366"/>
    <lineage>
        <taxon>Bacteria</taxon>
        <taxon>Pseudomonadati</taxon>
        <taxon>Candidatus Auribacterota</taxon>
        <taxon>Candidatus Auribacteria</taxon>
        <taxon>Candidatus Auribacterales</taxon>
        <taxon>Candidatus Auribacteraceae</taxon>
        <taxon>Candidatus Auribacter</taxon>
    </lineage>
</organism>
<evidence type="ECO:0000256" key="4">
    <source>
        <dbReference type="ARBA" id="ARBA00022679"/>
    </source>
</evidence>
<feature type="transmembrane region" description="Helical" evidence="9">
    <location>
        <begin position="323"/>
        <end position="343"/>
    </location>
</feature>
<dbReference type="GO" id="GO:0009103">
    <property type="term" value="P:lipopolysaccharide biosynthetic process"/>
    <property type="evidence" value="ECO:0007669"/>
    <property type="project" value="UniProtKB-ARBA"/>
</dbReference>
<dbReference type="GO" id="GO:0016763">
    <property type="term" value="F:pentosyltransferase activity"/>
    <property type="evidence" value="ECO:0007669"/>
    <property type="project" value="TreeGrafter"/>
</dbReference>
<evidence type="ECO:0000313" key="11">
    <source>
        <dbReference type="EMBL" id="RJP61705.1"/>
    </source>
</evidence>
<evidence type="ECO:0000313" key="12">
    <source>
        <dbReference type="Proteomes" id="UP000266426"/>
    </source>
</evidence>